<evidence type="ECO:0000313" key="5">
    <source>
        <dbReference type="Proteomes" id="UP000094020"/>
    </source>
</evidence>
<reference evidence="4" key="2">
    <citation type="submission" date="2013-07" db="EMBL/GenBank/DDBJ databases">
        <authorList>
            <consortium name="The Broad Institute Genome Sequencing Platform"/>
            <person name="Cuomo C."/>
            <person name="Litvintseva A."/>
            <person name="Chen Y."/>
            <person name="Heitman J."/>
            <person name="Sun S."/>
            <person name="Springer D."/>
            <person name="Dromer F."/>
            <person name="Young S.K."/>
            <person name="Zeng Q."/>
            <person name="Gargeya S."/>
            <person name="Fitzgerald M."/>
            <person name="Abouelleil A."/>
            <person name="Alvarado L."/>
            <person name="Berlin A.M."/>
            <person name="Chapman S.B."/>
            <person name="Dewar J."/>
            <person name="Goldberg J."/>
            <person name="Griggs A."/>
            <person name="Gujja S."/>
            <person name="Hansen M."/>
            <person name="Howarth C."/>
            <person name="Imamovic A."/>
            <person name="Larimer J."/>
            <person name="McCowan C."/>
            <person name="Murphy C."/>
            <person name="Pearson M."/>
            <person name="Priest M."/>
            <person name="Roberts A."/>
            <person name="Saif S."/>
            <person name="Shea T."/>
            <person name="Sykes S."/>
            <person name="Wortman J."/>
            <person name="Nusbaum C."/>
            <person name="Birren B."/>
        </authorList>
    </citation>
    <scope>NUCLEOTIDE SEQUENCE</scope>
    <source>
        <strain evidence="4">CBS 10737</strain>
    </source>
</reference>
<dbReference type="OrthoDB" id="2563656at2759"/>
<dbReference type="Proteomes" id="UP000094020">
    <property type="component" value="Chromosome 2"/>
</dbReference>
<reference evidence="4" key="4">
    <citation type="submission" date="2024-02" db="EMBL/GenBank/DDBJ databases">
        <title>Comparative genomics of Cryptococcus and Kwoniella reveals pathogenesis evolution and contrasting modes of karyotype evolution via chromosome fusion or intercentromeric recombination.</title>
        <authorList>
            <person name="Coelho M.A."/>
            <person name="David-Palma M."/>
            <person name="Shea T."/>
            <person name="Bowers K."/>
            <person name="McGinley-Smith S."/>
            <person name="Mohammad A.W."/>
            <person name="Gnirke A."/>
            <person name="Yurkov A.M."/>
            <person name="Nowrousian M."/>
            <person name="Sun S."/>
            <person name="Cuomo C.A."/>
            <person name="Heitman J."/>
        </authorList>
    </citation>
    <scope>NUCLEOTIDE SEQUENCE</scope>
    <source>
        <strain evidence="4">CBS 10737</strain>
    </source>
</reference>
<sequence length="419" mass="47884">MAPKRSKRTKKRSRPSPESTQTIPFSSFPREVINLIFSYVDDYDQEDVFSFIQVSRDWYTQLIPKLYRKLSVHQDNTSVIFRSLDLTMDDPSSDCSDSDIHHSSGENSDEEEAAIVPQEHGKRTVVYGKHNKTHDEKTQKGKWQFGLTSEDASQRKLEHLQHVKSLKIVDWKGGKAIAAILSYSDSPAKSKLKPFCQVESLAFGLKFLNSREFYPDCACETQPRQTEITRQLGSLRPKHVCFSWKPSAKFHPEEDGFDDYIGFLINKYKSQLISFTWHGMNNSTLFPWFPQTCPTIRLFCEKCGHCNPRDEFGGLTEQGVCQCPIRLKEMTECVRSAAKKNKENSLIEGEIINLSCLGDVLDENIDEEGQINGKNSGSNSKYKKGNDLDRQFENNKKPFIIRVTSSAKAEACVCCWERT</sequence>
<proteinExistence type="predicted"/>
<feature type="region of interest" description="Disordered" evidence="1">
    <location>
        <begin position="1"/>
        <end position="24"/>
    </location>
</feature>
<dbReference type="Pfam" id="PF00646">
    <property type="entry name" value="F-box"/>
    <property type="match status" value="1"/>
</dbReference>
<dbReference type="KEGG" id="kpin:30175146"/>
<accession>A0A1B9HUR9</accession>
<name>A0A1B9HUR9_9TREE</name>
<reference evidence="3" key="3">
    <citation type="submission" date="2016-07" db="EMBL/GenBank/DDBJ databases">
        <title>Evolution of pathogenesis and genome organization in the Tremellales.</title>
        <authorList>
            <person name="Cuomo C."/>
            <person name="Litvintseva A."/>
            <person name="Heitman J."/>
            <person name="Chen Y."/>
            <person name="Sun S."/>
            <person name="Springer D."/>
            <person name="Dromer F."/>
            <person name="Young S."/>
            <person name="Zeng Q."/>
            <person name="Chapman S."/>
            <person name="Gujja S."/>
            <person name="Saif S."/>
            <person name="Birren B."/>
        </authorList>
    </citation>
    <scope>NUCLEOTIDE SEQUENCE</scope>
    <source>
        <strain evidence="3">CBS 10737</strain>
    </source>
</reference>
<evidence type="ECO:0000256" key="1">
    <source>
        <dbReference type="SAM" id="MobiDB-lite"/>
    </source>
</evidence>
<protein>
    <recommendedName>
        <fullName evidence="2">F-box domain-containing protein</fullName>
    </recommendedName>
</protein>
<feature type="compositionally biased region" description="Basic residues" evidence="1">
    <location>
        <begin position="1"/>
        <end position="14"/>
    </location>
</feature>
<dbReference type="EMBL" id="KV700117">
    <property type="protein sequence ID" value="OCF47003.1"/>
    <property type="molecule type" value="Genomic_DNA"/>
</dbReference>
<keyword evidence="5" id="KW-1185">Reference proteome</keyword>
<dbReference type="InterPro" id="IPR001810">
    <property type="entry name" value="F-box_dom"/>
</dbReference>
<dbReference type="EMBL" id="CP144520">
    <property type="protein sequence ID" value="WWC68207.1"/>
    <property type="molecule type" value="Genomic_DNA"/>
</dbReference>
<dbReference type="PROSITE" id="PS50181">
    <property type="entry name" value="FBOX"/>
    <property type="match status" value="1"/>
</dbReference>
<dbReference type="InterPro" id="IPR036047">
    <property type="entry name" value="F-box-like_dom_sf"/>
</dbReference>
<feature type="region of interest" description="Disordered" evidence="1">
    <location>
        <begin position="90"/>
        <end position="114"/>
    </location>
</feature>
<dbReference type="RefSeq" id="XP_019008222.1">
    <property type="nucleotide sequence ID" value="XM_019158476.1"/>
</dbReference>
<organism evidence="3">
    <name type="scientific">Kwoniella pini CBS 10737</name>
    <dbReference type="NCBI Taxonomy" id="1296096"/>
    <lineage>
        <taxon>Eukaryota</taxon>
        <taxon>Fungi</taxon>
        <taxon>Dikarya</taxon>
        <taxon>Basidiomycota</taxon>
        <taxon>Agaricomycotina</taxon>
        <taxon>Tremellomycetes</taxon>
        <taxon>Tremellales</taxon>
        <taxon>Cryptococcaceae</taxon>
        <taxon>Kwoniella</taxon>
    </lineage>
</organism>
<reference evidence="3" key="1">
    <citation type="submission" date="2013-07" db="EMBL/GenBank/DDBJ databases">
        <title>The Genome Sequence of Cryptococcus pinus CBS10737.</title>
        <authorList>
            <consortium name="The Broad Institute Genome Sequencing Platform"/>
            <person name="Cuomo C."/>
            <person name="Litvintseva A."/>
            <person name="Chen Y."/>
            <person name="Heitman J."/>
            <person name="Sun S."/>
            <person name="Springer D."/>
            <person name="Dromer F."/>
            <person name="Young S.K."/>
            <person name="Zeng Q."/>
            <person name="Gargeya S."/>
            <person name="Fitzgerald M."/>
            <person name="Abouelleil A."/>
            <person name="Alvarado L."/>
            <person name="Berlin A.M."/>
            <person name="Chapman S.B."/>
            <person name="Dewar J."/>
            <person name="Goldberg J."/>
            <person name="Griggs A."/>
            <person name="Gujja S."/>
            <person name="Hansen M."/>
            <person name="Howarth C."/>
            <person name="Imamovic A."/>
            <person name="Larimer J."/>
            <person name="McCowan C."/>
            <person name="Murphy C."/>
            <person name="Pearson M."/>
            <person name="Priest M."/>
            <person name="Roberts A."/>
            <person name="Saif S."/>
            <person name="Shea T."/>
            <person name="Sykes S."/>
            <person name="Wortman J."/>
            <person name="Nusbaum C."/>
            <person name="Birren B."/>
        </authorList>
    </citation>
    <scope>NUCLEOTIDE SEQUENCE [LARGE SCALE GENOMIC DNA]</scope>
    <source>
        <strain evidence="3">CBS 10737</strain>
    </source>
</reference>
<evidence type="ECO:0000313" key="3">
    <source>
        <dbReference type="EMBL" id="OCF47003.1"/>
    </source>
</evidence>
<dbReference type="AlphaFoldDB" id="A0A1B9HUR9"/>
<feature type="domain" description="F-box" evidence="2">
    <location>
        <begin position="22"/>
        <end position="70"/>
    </location>
</feature>
<evidence type="ECO:0000313" key="4">
    <source>
        <dbReference type="EMBL" id="WWC68207.1"/>
    </source>
</evidence>
<evidence type="ECO:0000259" key="2">
    <source>
        <dbReference type="PROSITE" id="PS50181"/>
    </source>
</evidence>
<dbReference type="SUPFAM" id="SSF81383">
    <property type="entry name" value="F-box domain"/>
    <property type="match status" value="1"/>
</dbReference>
<gene>
    <name evidence="3" type="ORF">I206_06777</name>
    <name evidence="4" type="ORF">I206_102130</name>
</gene>
<dbReference type="GeneID" id="30175146"/>